<organism evidence="3 4">
    <name type="scientific">Planomonospora sphaerica</name>
    <dbReference type="NCBI Taxonomy" id="161355"/>
    <lineage>
        <taxon>Bacteria</taxon>
        <taxon>Bacillati</taxon>
        <taxon>Actinomycetota</taxon>
        <taxon>Actinomycetes</taxon>
        <taxon>Streptosporangiales</taxon>
        <taxon>Streptosporangiaceae</taxon>
        <taxon>Planomonospora</taxon>
    </lineage>
</organism>
<protein>
    <submittedName>
        <fullName evidence="3">Wyosine base formation</fullName>
    </submittedName>
</protein>
<dbReference type="NCBIfam" id="TIGR03083">
    <property type="entry name" value="maleylpyruvate isomerase family mycothiol-dependent enzyme"/>
    <property type="match status" value="1"/>
</dbReference>
<dbReference type="EMBL" id="BDCX01000006">
    <property type="protein sequence ID" value="GAT67148.1"/>
    <property type="molecule type" value="Genomic_DNA"/>
</dbReference>
<evidence type="ECO:0000259" key="2">
    <source>
        <dbReference type="Pfam" id="PF11716"/>
    </source>
</evidence>
<dbReference type="Pfam" id="PF08608">
    <property type="entry name" value="Wyosine_form"/>
    <property type="match status" value="1"/>
</dbReference>
<dbReference type="Pfam" id="PF11716">
    <property type="entry name" value="MDMPI_N"/>
    <property type="match status" value="1"/>
</dbReference>
<proteinExistence type="predicted"/>
<reference evidence="4" key="2">
    <citation type="submission" date="2016-04" db="EMBL/GenBank/DDBJ databases">
        <title>Planomonospora sphaerica JCM9374 whole genome shotgun sequence.</title>
        <authorList>
            <person name="Suzuki T."/>
            <person name="Dohra H."/>
            <person name="Kodani S."/>
        </authorList>
    </citation>
    <scope>NUCLEOTIDE SEQUENCE [LARGE SCALE GENOMIC DNA]</scope>
    <source>
        <strain evidence="4">JCM 9374</strain>
    </source>
</reference>
<feature type="domain" description="tRNA wybutosine-synthesis" evidence="1">
    <location>
        <begin position="184"/>
        <end position="234"/>
    </location>
</feature>
<accession>A0A171CSI9</accession>
<gene>
    <name evidence="3" type="ORF">PS9374_02801</name>
</gene>
<dbReference type="STRING" id="161355.PS9374_02801"/>
<dbReference type="InterPro" id="IPR013917">
    <property type="entry name" value="tRNA_wybutosine-synth"/>
</dbReference>
<dbReference type="SUPFAM" id="SSF109854">
    <property type="entry name" value="DinB/YfiT-like putative metalloenzymes"/>
    <property type="match status" value="1"/>
</dbReference>
<dbReference type="InterPro" id="IPR017518">
    <property type="entry name" value="CHP03084"/>
</dbReference>
<dbReference type="OrthoDB" id="113180at2"/>
<sequence>MTQLKEVIADLTAECDELDGLVAGLDGSRWAQETPAPGWTVAHQIGHLSFVFRIAGLAASDPEAFKAVAAGAGSDFDGAVNAALADYLRHPPAELLGRWREERTACIEALAAAPPDRPVPWLVRPLPPAVLACAGLMETFAHGQDIRDALGVARTADDRLRHVCGFAVLTWEFGYQSRGLTPPGTAFRYELTAPSGGLWTFGPEDAQQRITGPALDFCLLVTRRRHRDDLALTAVGADADAWLDIAQAYRGPAGPGRRPGQFAPVPA</sequence>
<dbReference type="InterPro" id="IPR017517">
    <property type="entry name" value="Maleyloyr_isom"/>
</dbReference>
<comment type="caution">
    <text evidence="3">The sequence shown here is derived from an EMBL/GenBank/DDBJ whole genome shotgun (WGS) entry which is preliminary data.</text>
</comment>
<evidence type="ECO:0000259" key="1">
    <source>
        <dbReference type="Pfam" id="PF08608"/>
    </source>
</evidence>
<dbReference type="GO" id="GO:0046872">
    <property type="term" value="F:metal ion binding"/>
    <property type="evidence" value="ECO:0007669"/>
    <property type="project" value="InterPro"/>
</dbReference>
<dbReference type="InterPro" id="IPR024344">
    <property type="entry name" value="MDMPI_metal-binding"/>
</dbReference>
<dbReference type="AlphaFoldDB" id="A0A171CSI9"/>
<evidence type="ECO:0000313" key="4">
    <source>
        <dbReference type="Proteomes" id="UP000077701"/>
    </source>
</evidence>
<dbReference type="Proteomes" id="UP000077701">
    <property type="component" value="Unassembled WGS sequence"/>
</dbReference>
<feature type="domain" description="Mycothiol-dependent maleylpyruvate isomerase metal-binding" evidence="2">
    <location>
        <begin position="11"/>
        <end position="147"/>
    </location>
</feature>
<keyword evidence="4" id="KW-1185">Reference proteome</keyword>
<name>A0A171CSI9_9ACTN</name>
<reference evidence="3 4" key="1">
    <citation type="journal article" date="2016" name="Genome Announc.">
        <title>Draft Genome Sequence of Planomonospora sphaerica JCM9374, a Rare Actinomycete.</title>
        <authorList>
            <person name="Dohra H."/>
            <person name="Suzuki T."/>
            <person name="Inoue Y."/>
            <person name="Kodani S."/>
        </authorList>
    </citation>
    <scope>NUCLEOTIDE SEQUENCE [LARGE SCALE GENOMIC DNA]</scope>
    <source>
        <strain evidence="3 4">JCM 9374</strain>
    </source>
</reference>
<dbReference type="NCBIfam" id="TIGR03084">
    <property type="entry name" value="TIGR03084 family metal-binding protein"/>
    <property type="match status" value="1"/>
</dbReference>
<dbReference type="InterPro" id="IPR034660">
    <property type="entry name" value="DinB/YfiT-like"/>
</dbReference>
<dbReference type="RefSeq" id="WP_068897251.1">
    <property type="nucleotide sequence ID" value="NZ_BDCX01000006.1"/>
</dbReference>
<dbReference type="Gene3D" id="1.20.120.450">
    <property type="entry name" value="dinb family like domain"/>
    <property type="match status" value="1"/>
</dbReference>
<evidence type="ECO:0000313" key="3">
    <source>
        <dbReference type="EMBL" id="GAT67148.1"/>
    </source>
</evidence>